<organism evidence="16 17">
    <name type="scientific">Caloramator australicus RC3</name>
    <dbReference type="NCBI Taxonomy" id="857293"/>
    <lineage>
        <taxon>Bacteria</taxon>
        <taxon>Bacillati</taxon>
        <taxon>Bacillota</taxon>
        <taxon>Clostridia</taxon>
        <taxon>Eubacteriales</taxon>
        <taxon>Clostridiaceae</taxon>
        <taxon>Caloramator</taxon>
    </lineage>
</organism>
<dbReference type="SUPFAM" id="SSF53335">
    <property type="entry name" value="S-adenosyl-L-methionine-dependent methyltransferases"/>
    <property type="match status" value="1"/>
</dbReference>
<reference evidence="16 17" key="1">
    <citation type="journal article" date="2011" name="J. Bacteriol.">
        <title>Draft genome sequence of Caloramator australicus strain RC3T, a thermoanaerobe from the Great Artesian Basin of Australia.</title>
        <authorList>
            <person name="Ogg C.D."/>
            <person name="Patel B.K.C."/>
        </authorList>
    </citation>
    <scope>NUCLEOTIDE SEQUENCE [LARGE SCALE GENOMIC DNA]</scope>
    <source>
        <strain evidence="16 17">RC3</strain>
    </source>
</reference>
<evidence type="ECO:0000313" key="17">
    <source>
        <dbReference type="Proteomes" id="UP000007652"/>
    </source>
</evidence>
<evidence type="ECO:0000256" key="3">
    <source>
        <dbReference type="ARBA" id="ARBA00007494"/>
    </source>
</evidence>
<feature type="active site" description="Nucleophile" evidence="14">
    <location>
        <position position="381"/>
    </location>
</feature>
<dbReference type="eggNOG" id="COG0144">
    <property type="taxonomic scope" value="Bacteria"/>
</dbReference>
<dbReference type="NCBIfam" id="TIGR00446">
    <property type="entry name" value="nop2p"/>
    <property type="match status" value="1"/>
</dbReference>
<feature type="binding site" evidence="14">
    <location>
        <position position="310"/>
    </location>
    <ligand>
        <name>S-adenosyl-L-methionine</name>
        <dbReference type="ChEBI" id="CHEBI:59789"/>
    </ligand>
</feature>
<dbReference type="PROSITE" id="PS51686">
    <property type="entry name" value="SAM_MT_RSMB_NOP"/>
    <property type="match status" value="1"/>
</dbReference>
<dbReference type="PRINTS" id="PR02008">
    <property type="entry name" value="RCMTFAMILY"/>
</dbReference>
<evidence type="ECO:0000256" key="4">
    <source>
        <dbReference type="ARBA" id="ARBA00012140"/>
    </source>
</evidence>
<dbReference type="GO" id="GO:0008649">
    <property type="term" value="F:rRNA methyltransferase activity"/>
    <property type="evidence" value="ECO:0007669"/>
    <property type="project" value="InterPro"/>
</dbReference>
<dbReference type="NCBIfam" id="TIGR00563">
    <property type="entry name" value="rsmB"/>
    <property type="match status" value="1"/>
</dbReference>
<dbReference type="EMBL" id="CAKP01000111">
    <property type="protein sequence ID" value="CCJ34185.1"/>
    <property type="molecule type" value="Genomic_DNA"/>
</dbReference>
<dbReference type="InterPro" id="IPR029063">
    <property type="entry name" value="SAM-dependent_MTases_sf"/>
</dbReference>
<comment type="similarity">
    <text evidence="3 14">Belongs to the class I-like SAM-binding methyltransferase superfamily. RsmB/NOP family.</text>
</comment>
<dbReference type="SUPFAM" id="SSF48013">
    <property type="entry name" value="NusB-like"/>
    <property type="match status" value="1"/>
</dbReference>
<dbReference type="InterPro" id="IPR004573">
    <property type="entry name" value="rRNA_ssu_MeTfrase_B"/>
</dbReference>
<dbReference type="Pfam" id="PF22458">
    <property type="entry name" value="RsmF-B_ferredox"/>
    <property type="match status" value="1"/>
</dbReference>
<evidence type="ECO:0000256" key="11">
    <source>
        <dbReference type="ARBA" id="ARBA00030399"/>
    </source>
</evidence>
<dbReference type="OrthoDB" id="9810297at2"/>
<evidence type="ECO:0000256" key="10">
    <source>
        <dbReference type="ARBA" id="ARBA00022884"/>
    </source>
</evidence>
<keyword evidence="9 14" id="KW-0949">S-adenosyl-L-methionine</keyword>
<dbReference type="RefSeq" id="WP_008909441.1">
    <property type="nucleotide sequence ID" value="NZ_CAKP01000111.1"/>
</dbReference>
<dbReference type="Pfam" id="PF01189">
    <property type="entry name" value="Methyltr_RsmB-F"/>
    <property type="match status" value="1"/>
</dbReference>
<gene>
    <name evidence="16" type="ORF">CAAU_2101</name>
</gene>
<evidence type="ECO:0000256" key="6">
    <source>
        <dbReference type="ARBA" id="ARBA00022552"/>
    </source>
</evidence>
<dbReference type="InterPro" id="IPR049560">
    <property type="entry name" value="MeTrfase_RsmB-F_NOP2_cat"/>
</dbReference>
<dbReference type="GO" id="GO:0005737">
    <property type="term" value="C:cytoplasm"/>
    <property type="evidence" value="ECO:0007669"/>
    <property type="project" value="UniProtKB-SubCell"/>
</dbReference>
<evidence type="ECO:0000256" key="14">
    <source>
        <dbReference type="PROSITE-ProRule" id="PRU01023"/>
    </source>
</evidence>
<dbReference type="eggNOG" id="COG0781">
    <property type="taxonomic scope" value="Bacteria"/>
</dbReference>
<dbReference type="Gene3D" id="3.30.70.1170">
    <property type="entry name" value="Sun protein, domain 3"/>
    <property type="match status" value="1"/>
</dbReference>
<dbReference type="PANTHER" id="PTHR22807">
    <property type="entry name" value="NOP2 YEAST -RELATED NOL1/NOP2/FMU SUN DOMAIN-CONTAINING"/>
    <property type="match status" value="1"/>
</dbReference>
<dbReference type="InterPro" id="IPR001678">
    <property type="entry name" value="MeTrfase_RsmB-F_NOP2_dom"/>
</dbReference>
<protein>
    <recommendedName>
        <fullName evidence="4">16S rRNA (cytosine(967)-C(5))-methyltransferase</fullName>
        <ecNumber evidence="4">2.1.1.176</ecNumber>
    </recommendedName>
    <alternativeName>
        <fullName evidence="11">16S rRNA m5C967 methyltransferase</fullName>
    </alternativeName>
    <alternativeName>
        <fullName evidence="12">rRNA (cytosine-C(5)-)-methyltransferase RsmB</fullName>
    </alternativeName>
</protein>
<keyword evidence="6" id="KW-0698">rRNA processing</keyword>
<evidence type="ECO:0000256" key="9">
    <source>
        <dbReference type="ARBA" id="ARBA00022691"/>
    </source>
</evidence>
<dbReference type="NCBIfam" id="NF011494">
    <property type="entry name" value="PRK14902.1"/>
    <property type="match status" value="1"/>
</dbReference>
<evidence type="ECO:0000313" key="16">
    <source>
        <dbReference type="EMBL" id="CCJ34185.1"/>
    </source>
</evidence>
<dbReference type="InterPro" id="IPR011023">
    <property type="entry name" value="Nop2p"/>
</dbReference>
<dbReference type="FunFam" id="3.40.50.150:FF:000022">
    <property type="entry name" value="Ribosomal RNA small subunit methyltransferase B"/>
    <property type="match status" value="1"/>
</dbReference>
<dbReference type="InterPro" id="IPR006027">
    <property type="entry name" value="NusB_RsmB_TIM44"/>
</dbReference>
<dbReference type="Pfam" id="PF01029">
    <property type="entry name" value="NusB"/>
    <property type="match status" value="1"/>
</dbReference>
<dbReference type="GO" id="GO:0006355">
    <property type="term" value="P:regulation of DNA-templated transcription"/>
    <property type="evidence" value="ECO:0007669"/>
    <property type="project" value="InterPro"/>
</dbReference>
<comment type="caution">
    <text evidence="16">The sequence shown here is derived from an EMBL/GenBank/DDBJ whole genome shotgun (WGS) entry which is preliminary data.</text>
</comment>
<dbReference type="PANTHER" id="PTHR22807:SF53">
    <property type="entry name" value="RIBOSOMAL RNA SMALL SUBUNIT METHYLTRANSFERASE B-RELATED"/>
    <property type="match status" value="1"/>
</dbReference>
<dbReference type="Proteomes" id="UP000007652">
    <property type="component" value="Unassembled WGS sequence"/>
</dbReference>
<evidence type="ECO:0000256" key="5">
    <source>
        <dbReference type="ARBA" id="ARBA00022490"/>
    </source>
</evidence>
<comment type="subcellular location">
    <subcellularLocation>
        <location evidence="2">Cytoplasm</location>
    </subcellularLocation>
</comment>
<dbReference type="EC" id="2.1.1.176" evidence="4"/>
<evidence type="ECO:0000256" key="1">
    <source>
        <dbReference type="ARBA" id="ARBA00002724"/>
    </source>
</evidence>
<evidence type="ECO:0000259" key="15">
    <source>
        <dbReference type="PROSITE" id="PS51686"/>
    </source>
</evidence>
<proteinExistence type="inferred from homology"/>
<evidence type="ECO:0000256" key="7">
    <source>
        <dbReference type="ARBA" id="ARBA00022603"/>
    </source>
</evidence>
<keyword evidence="17" id="KW-1185">Reference proteome</keyword>
<evidence type="ECO:0000256" key="13">
    <source>
        <dbReference type="ARBA" id="ARBA00047283"/>
    </source>
</evidence>
<feature type="binding site" evidence="14">
    <location>
        <position position="283"/>
    </location>
    <ligand>
        <name>S-adenosyl-L-methionine</name>
        <dbReference type="ChEBI" id="CHEBI:59789"/>
    </ligand>
</feature>
<feature type="domain" description="SAM-dependent MTase RsmB/NOP-type" evidence="15">
    <location>
        <begin position="170"/>
        <end position="445"/>
    </location>
</feature>
<dbReference type="InterPro" id="IPR054728">
    <property type="entry name" value="RsmB-like_ferredoxin"/>
</dbReference>
<sequence>MEDKARYVALKILSEIDEKKVFSNIRINQYFKKYNLSSLDRAFATEIVYGTLRWKLKIDYLIQKFCKKDLKDLNVWALNCIRIGVYQIFLMDKVPEFAAVNQSVVLCKLKAPRLSGFVNGILRNIIRNKQEFDIINEKDKTKFLSIKYSHPKWFIDYFIKYFDEKFLIDLMDANNQAPELTVRVNTLKSSKENLKAKIISRGIKVKDGQLKESLIIEEVGQIEKMQEFLDGLFYVQDQSSMMASIILNPKPGEKVLDMCAAPGGKATHMAELMENTGEIIAFDVHEHKIDLINENSKRLGIGIIKPMLKDATGFYKEFENNFDKILLDAPCSGLGLIRKKPEIRWNVSLKNIKDLTKIQSILLKNASKYVKINGEILYSTCTITKDENEQIIEKFLNENTNFELVNISELVPIEFKNSLIDGTYLRLYPNINNTDGFFICKLKRLW</sequence>
<dbReference type="STRING" id="857293.CAAU_2101"/>
<dbReference type="Gene3D" id="1.10.940.10">
    <property type="entry name" value="NusB-like"/>
    <property type="match status" value="1"/>
</dbReference>
<feature type="binding site" evidence="14">
    <location>
        <begin position="259"/>
        <end position="265"/>
    </location>
    <ligand>
        <name>S-adenosyl-L-methionine</name>
        <dbReference type="ChEBI" id="CHEBI:59789"/>
    </ligand>
</feature>
<evidence type="ECO:0000256" key="12">
    <source>
        <dbReference type="ARBA" id="ARBA00031088"/>
    </source>
</evidence>
<evidence type="ECO:0000256" key="2">
    <source>
        <dbReference type="ARBA" id="ARBA00004496"/>
    </source>
</evidence>
<feature type="binding site" evidence="14">
    <location>
        <position position="328"/>
    </location>
    <ligand>
        <name>S-adenosyl-L-methionine</name>
        <dbReference type="ChEBI" id="CHEBI:59789"/>
    </ligand>
</feature>
<keyword evidence="7 14" id="KW-0489">Methyltransferase</keyword>
<keyword evidence="10 14" id="KW-0694">RNA-binding</keyword>
<dbReference type="AlphaFoldDB" id="I7K9A2"/>
<dbReference type="InterPro" id="IPR035926">
    <property type="entry name" value="NusB-like_sf"/>
</dbReference>
<dbReference type="PROSITE" id="PS01153">
    <property type="entry name" value="NOL1_NOP2_SUN"/>
    <property type="match status" value="1"/>
</dbReference>
<evidence type="ECO:0000256" key="8">
    <source>
        <dbReference type="ARBA" id="ARBA00022679"/>
    </source>
</evidence>
<keyword evidence="8 14" id="KW-0808">Transferase</keyword>
<comment type="function">
    <text evidence="1">Specifically methylates the cytosine at position 967 (m5C967) of 16S rRNA.</text>
</comment>
<keyword evidence="5" id="KW-0963">Cytoplasm</keyword>
<dbReference type="InterPro" id="IPR018314">
    <property type="entry name" value="RsmB/NOL1/NOP2-like_CS"/>
</dbReference>
<dbReference type="Gene3D" id="3.40.50.150">
    <property type="entry name" value="Vaccinia Virus protein VP39"/>
    <property type="match status" value="1"/>
</dbReference>
<name>I7K9A2_9CLOT</name>
<dbReference type="GO" id="GO:0003723">
    <property type="term" value="F:RNA binding"/>
    <property type="evidence" value="ECO:0007669"/>
    <property type="project" value="UniProtKB-UniRule"/>
</dbReference>
<comment type="catalytic activity">
    <reaction evidence="13">
        <text>cytidine(967) in 16S rRNA + S-adenosyl-L-methionine = 5-methylcytidine(967) in 16S rRNA + S-adenosyl-L-homocysteine + H(+)</text>
        <dbReference type="Rhea" id="RHEA:42748"/>
        <dbReference type="Rhea" id="RHEA-COMP:10219"/>
        <dbReference type="Rhea" id="RHEA-COMP:10220"/>
        <dbReference type="ChEBI" id="CHEBI:15378"/>
        <dbReference type="ChEBI" id="CHEBI:57856"/>
        <dbReference type="ChEBI" id="CHEBI:59789"/>
        <dbReference type="ChEBI" id="CHEBI:74483"/>
        <dbReference type="ChEBI" id="CHEBI:82748"/>
        <dbReference type="EC" id="2.1.1.176"/>
    </reaction>
</comment>
<dbReference type="InterPro" id="IPR023267">
    <property type="entry name" value="RCMT"/>
</dbReference>
<accession>I7K9A2</accession>